<dbReference type="PROSITE" id="PS00072">
    <property type="entry name" value="ACYL_COA_DH_1"/>
    <property type="match status" value="1"/>
</dbReference>
<dbReference type="AlphaFoldDB" id="E1IGH0"/>
<reference evidence="10 11" key="1">
    <citation type="journal article" date="2011" name="J. Bacteriol.">
        <title>Draft genome sequence of the anoxygenic filamentous phototrophic bacterium Oscillochloris trichoides subsp. DG-6.</title>
        <authorList>
            <person name="Kuznetsov B.B."/>
            <person name="Ivanovsky R.N."/>
            <person name="Keppen O.I."/>
            <person name="Sukhacheva M.V."/>
            <person name="Bumazhkin B.K."/>
            <person name="Patutina E.O."/>
            <person name="Beletsky A.V."/>
            <person name="Mardanov A.V."/>
            <person name="Baslerov R.V."/>
            <person name="Panteleeva A.N."/>
            <person name="Kolganova T.V."/>
            <person name="Ravin N.V."/>
            <person name="Skryabin K.G."/>
        </authorList>
    </citation>
    <scope>NUCLEOTIDE SEQUENCE [LARGE SCALE GENOMIC DNA]</scope>
    <source>
        <strain evidence="10 11">DG-6</strain>
    </source>
</reference>
<dbReference type="InterPro" id="IPR006089">
    <property type="entry name" value="Acyl-CoA_DH_CS"/>
</dbReference>
<dbReference type="InterPro" id="IPR009075">
    <property type="entry name" value="AcylCo_DH/oxidase_C"/>
</dbReference>
<evidence type="ECO:0000256" key="2">
    <source>
        <dbReference type="ARBA" id="ARBA00009347"/>
    </source>
</evidence>
<feature type="domain" description="Acyl-CoA dehydrogenase/oxidase N-terminal" evidence="9">
    <location>
        <begin position="7"/>
        <end position="119"/>
    </location>
</feature>
<dbReference type="Pfam" id="PF00441">
    <property type="entry name" value="Acyl-CoA_dh_1"/>
    <property type="match status" value="1"/>
</dbReference>
<evidence type="ECO:0000256" key="6">
    <source>
        <dbReference type="RuleBase" id="RU362125"/>
    </source>
</evidence>
<dbReference type="Proteomes" id="UP000054010">
    <property type="component" value="Unassembled WGS sequence"/>
</dbReference>
<dbReference type="InterPro" id="IPR037069">
    <property type="entry name" value="AcylCoA_DH/ox_N_sf"/>
</dbReference>
<dbReference type="Pfam" id="PF02771">
    <property type="entry name" value="Acyl-CoA_dh_N"/>
    <property type="match status" value="1"/>
</dbReference>
<dbReference type="HOGENOM" id="CLU_018204_0_2_0"/>
<feature type="domain" description="Acyl-CoA dehydrogenase/oxidase C-terminal" evidence="7">
    <location>
        <begin position="230"/>
        <end position="378"/>
    </location>
</feature>
<comment type="similarity">
    <text evidence="2 6">Belongs to the acyl-CoA dehydrogenase family.</text>
</comment>
<dbReference type="InterPro" id="IPR046373">
    <property type="entry name" value="Acyl-CoA_Oxase/DH_mid-dom_sf"/>
</dbReference>
<dbReference type="PANTHER" id="PTHR43884:SF12">
    <property type="entry name" value="ISOVALERYL-COA DEHYDROGENASE, MITOCHONDRIAL-RELATED"/>
    <property type="match status" value="1"/>
</dbReference>
<dbReference type="SUPFAM" id="SSF47203">
    <property type="entry name" value="Acyl-CoA dehydrogenase C-terminal domain-like"/>
    <property type="match status" value="1"/>
</dbReference>
<dbReference type="SUPFAM" id="SSF56645">
    <property type="entry name" value="Acyl-CoA dehydrogenase NM domain-like"/>
    <property type="match status" value="1"/>
</dbReference>
<evidence type="ECO:0000256" key="5">
    <source>
        <dbReference type="ARBA" id="ARBA00023002"/>
    </source>
</evidence>
<dbReference type="CDD" id="cd01158">
    <property type="entry name" value="SCAD_SBCAD"/>
    <property type="match status" value="1"/>
</dbReference>
<dbReference type="Gene3D" id="1.20.140.10">
    <property type="entry name" value="Butyryl-CoA Dehydrogenase, subunit A, domain 3"/>
    <property type="match status" value="1"/>
</dbReference>
<accession>E1IGH0</accession>
<organism evidence="10 11">
    <name type="scientific">Oscillochloris trichoides DG-6</name>
    <dbReference type="NCBI Taxonomy" id="765420"/>
    <lineage>
        <taxon>Bacteria</taxon>
        <taxon>Bacillati</taxon>
        <taxon>Chloroflexota</taxon>
        <taxon>Chloroflexia</taxon>
        <taxon>Chloroflexales</taxon>
        <taxon>Chloroflexineae</taxon>
        <taxon>Oscillochloridaceae</taxon>
        <taxon>Oscillochloris</taxon>
    </lineage>
</organism>
<keyword evidence="3 6" id="KW-0285">Flavoprotein</keyword>
<dbReference type="Gene3D" id="2.40.110.10">
    <property type="entry name" value="Butyryl-CoA Dehydrogenase, subunit A, domain 2"/>
    <property type="match status" value="1"/>
</dbReference>
<name>E1IGH0_9CHLR</name>
<dbReference type="InterPro" id="IPR006091">
    <property type="entry name" value="Acyl-CoA_Oxase/DH_mid-dom"/>
</dbReference>
<comment type="cofactor">
    <cofactor evidence="1 6">
        <name>FAD</name>
        <dbReference type="ChEBI" id="CHEBI:57692"/>
    </cofactor>
</comment>
<evidence type="ECO:0000313" key="11">
    <source>
        <dbReference type="Proteomes" id="UP000054010"/>
    </source>
</evidence>
<dbReference type="GO" id="GO:0003995">
    <property type="term" value="F:acyl-CoA dehydrogenase activity"/>
    <property type="evidence" value="ECO:0007669"/>
    <property type="project" value="InterPro"/>
</dbReference>
<dbReference type="FunFam" id="1.20.140.10:FF:000004">
    <property type="entry name" value="Acyl-CoA dehydrogenase FadE25"/>
    <property type="match status" value="1"/>
</dbReference>
<evidence type="ECO:0000256" key="4">
    <source>
        <dbReference type="ARBA" id="ARBA00022827"/>
    </source>
</evidence>
<keyword evidence="5 6" id="KW-0560">Oxidoreductase</keyword>
<dbReference type="FunFam" id="1.10.540.10:FF:000002">
    <property type="entry name" value="Acyl-CoA dehydrogenase FadE19"/>
    <property type="match status" value="1"/>
</dbReference>
<dbReference type="PROSITE" id="PS00073">
    <property type="entry name" value="ACYL_COA_DH_2"/>
    <property type="match status" value="1"/>
</dbReference>
<dbReference type="Pfam" id="PF02770">
    <property type="entry name" value="Acyl-CoA_dh_M"/>
    <property type="match status" value="1"/>
</dbReference>
<keyword evidence="11" id="KW-1185">Reference proteome</keyword>
<dbReference type="PANTHER" id="PTHR43884">
    <property type="entry name" value="ACYL-COA DEHYDROGENASE"/>
    <property type="match status" value="1"/>
</dbReference>
<keyword evidence="4 6" id="KW-0274">FAD</keyword>
<dbReference type="InterPro" id="IPR013786">
    <property type="entry name" value="AcylCoA_DH/ox_N"/>
</dbReference>
<evidence type="ECO:0000259" key="9">
    <source>
        <dbReference type="Pfam" id="PF02771"/>
    </source>
</evidence>
<comment type="caution">
    <text evidence="10">The sequence shown here is derived from an EMBL/GenBank/DDBJ whole genome shotgun (WGS) entry which is preliminary data.</text>
</comment>
<dbReference type="EMBL" id="ADVR01000106">
    <property type="protein sequence ID" value="EFO79736.1"/>
    <property type="molecule type" value="Genomic_DNA"/>
</dbReference>
<proteinExistence type="inferred from homology"/>
<dbReference type="STRING" id="765420.OSCT_2421"/>
<dbReference type="eggNOG" id="COG1960">
    <property type="taxonomic scope" value="Bacteria"/>
</dbReference>
<gene>
    <name evidence="10" type="ORF">OSCT_2421</name>
</gene>
<protein>
    <submittedName>
        <fullName evidence="10">Acyl-CoA dehydrogenase domain protein</fullName>
    </submittedName>
</protein>
<feature type="domain" description="Acyl-CoA oxidase/dehydrogenase middle" evidence="8">
    <location>
        <begin position="123"/>
        <end position="218"/>
    </location>
</feature>
<evidence type="ECO:0000256" key="1">
    <source>
        <dbReference type="ARBA" id="ARBA00001974"/>
    </source>
</evidence>
<evidence type="ECO:0000313" key="10">
    <source>
        <dbReference type="EMBL" id="EFO79736.1"/>
    </source>
</evidence>
<sequence>MMHFGLTDEQAMIRQTVREFAEREIAPLARHVDESGEFPAETFRKMAALDLMGLPFAEEWGGAGADAVSTAIAIEEVARCCGSTAIAYSAHIGLGSAPIAMFGNDEQKERFLKPAAQGKHMAAFGLTEPHAGSDAGATRTTAVLEGDEWVINGSKMWITNAPVAGHVIVTAVTDKEKGKKGISAIIIPGGTPGMTFGKPEEKMGLRGSVTTAIQLENVRVPKENLLGERGKGFIQFLQVLDGGRVGIGAMSVGLAQGAYEAAVQYARERESFGQPIGKHQSVANMIADMEVAVSAARLLVYQAAWLKQLGKPYTREAAVAKLYASEASEKVCRDAIQIMGGYGYSQEFPVERMYRDTRLLTIGEGTSEILRNVISHGVLGLR</sequence>
<evidence type="ECO:0000256" key="3">
    <source>
        <dbReference type="ARBA" id="ARBA00022630"/>
    </source>
</evidence>
<dbReference type="InterPro" id="IPR009100">
    <property type="entry name" value="AcylCoA_DH/oxidase_NM_dom_sf"/>
</dbReference>
<dbReference type="GO" id="GO:0050660">
    <property type="term" value="F:flavin adenine dinucleotide binding"/>
    <property type="evidence" value="ECO:0007669"/>
    <property type="project" value="InterPro"/>
</dbReference>
<dbReference type="Gene3D" id="1.10.540.10">
    <property type="entry name" value="Acyl-CoA dehydrogenase/oxidase, N-terminal domain"/>
    <property type="match status" value="1"/>
</dbReference>
<evidence type="ECO:0000259" key="8">
    <source>
        <dbReference type="Pfam" id="PF02770"/>
    </source>
</evidence>
<dbReference type="FunFam" id="2.40.110.10:FF:000009">
    <property type="entry name" value="Acyl-CoA dehydrogenase"/>
    <property type="match status" value="1"/>
</dbReference>
<dbReference type="PIRSF" id="PIRSF016578">
    <property type="entry name" value="HsaA"/>
    <property type="match status" value="1"/>
</dbReference>
<dbReference type="InterPro" id="IPR036250">
    <property type="entry name" value="AcylCo_DH-like_C"/>
</dbReference>
<evidence type="ECO:0000259" key="7">
    <source>
        <dbReference type="Pfam" id="PF00441"/>
    </source>
</evidence>